<dbReference type="AlphaFoldDB" id="C3ZSX2"/>
<evidence type="ECO:0000256" key="11">
    <source>
        <dbReference type="ARBA" id="ARBA00023157"/>
    </source>
</evidence>
<proteinExistence type="predicted"/>
<dbReference type="SUPFAM" id="SSF52058">
    <property type="entry name" value="L domain-like"/>
    <property type="match status" value="1"/>
</dbReference>
<reference evidence="13" key="1">
    <citation type="journal article" date="2008" name="Nature">
        <title>The amphioxus genome and the evolution of the chordate karyotype.</title>
        <authorList>
            <consortium name="US DOE Joint Genome Institute (JGI-PGF)"/>
            <person name="Putnam N.H."/>
            <person name="Butts T."/>
            <person name="Ferrier D.E.K."/>
            <person name="Furlong R.F."/>
            <person name="Hellsten U."/>
            <person name="Kawashima T."/>
            <person name="Robinson-Rechavi M."/>
            <person name="Shoguchi E."/>
            <person name="Terry A."/>
            <person name="Yu J.-K."/>
            <person name="Benito-Gutierrez E.L."/>
            <person name="Dubchak I."/>
            <person name="Garcia-Fernandez J."/>
            <person name="Gibson-Brown J.J."/>
            <person name="Grigoriev I.V."/>
            <person name="Horton A.C."/>
            <person name="de Jong P.J."/>
            <person name="Jurka J."/>
            <person name="Kapitonov V.V."/>
            <person name="Kohara Y."/>
            <person name="Kuroki Y."/>
            <person name="Lindquist E."/>
            <person name="Lucas S."/>
            <person name="Osoegawa K."/>
            <person name="Pennacchio L.A."/>
            <person name="Salamov A.A."/>
            <person name="Satou Y."/>
            <person name="Sauka-Spengler T."/>
            <person name="Schmutz J."/>
            <person name="Shin-I T."/>
            <person name="Toyoda A."/>
            <person name="Bronner-Fraser M."/>
            <person name="Fujiyama A."/>
            <person name="Holland L.Z."/>
            <person name="Holland P.W.H."/>
            <person name="Satoh N."/>
            <person name="Rokhsar D.S."/>
        </authorList>
    </citation>
    <scope>NUCLEOTIDE SEQUENCE [LARGE SCALE GENOMIC DNA]</scope>
    <source>
        <strain evidence="13">S238N-H82</strain>
        <tissue evidence="13">Testes</tissue>
    </source>
</reference>
<dbReference type="Pfam" id="PF13855">
    <property type="entry name" value="LRR_8"/>
    <property type="match status" value="1"/>
</dbReference>
<dbReference type="STRING" id="7739.C3ZSX2"/>
<evidence type="ECO:0000256" key="2">
    <source>
        <dbReference type="ARBA" id="ARBA00022448"/>
    </source>
</evidence>
<dbReference type="EMBL" id="GG666675">
    <property type="protein sequence ID" value="EEN44317.1"/>
    <property type="molecule type" value="Genomic_DNA"/>
</dbReference>
<comment type="subcellular location">
    <subcellularLocation>
        <location evidence="1">Cell membrane</location>
        <topology evidence="1">Single-pass membrane protein</topology>
    </subcellularLocation>
</comment>
<feature type="non-terminal residue" evidence="13">
    <location>
        <position position="99"/>
    </location>
</feature>
<evidence type="ECO:0000256" key="12">
    <source>
        <dbReference type="ARBA" id="ARBA00023303"/>
    </source>
</evidence>
<evidence type="ECO:0000256" key="7">
    <source>
        <dbReference type="ARBA" id="ARBA00022737"/>
    </source>
</evidence>
<keyword evidence="3" id="KW-1003">Cell membrane</keyword>
<keyword evidence="8" id="KW-1133">Transmembrane helix</keyword>
<organism>
    <name type="scientific">Branchiostoma floridae</name>
    <name type="common">Florida lancelet</name>
    <name type="synonym">Amphioxus</name>
    <dbReference type="NCBI Taxonomy" id="7739"/>
    <lineage>
        <taxon>Eukaryota</taxon>
        <taxon>Metazoa</taxon>
        <taxon>Chordata</taxon>
        <taxon>Cephalochordata</taxon>
        <taxon>Leptocardii</taxon>
        <taxon>Amphioxiformes</taxon>
        <taxon>Branchiostomatidae</taxon>
        <taxon>Branchiostoma</taxon>
    </lineage>
</organism>
<feature type="non-terminal residue" evidence="13">
    <location>
        <position position="1"/>
    </location>
</feature>
<evidence type="ECO:0008006" key="14">
    <source>
        <dbReference type="Google" id="ProtNLM"/>
    </source>
</evidence>
<keyword evidence="6" id="KW-0732">Signal</keyword>
<keyword evidence="7" id="KW-0677">Repeat</keyword>
<keyword evidence="12" id="KW-0407">Ion channel</keyword>
<keyword evidence="5" id="KW-0812">Transmembrane</keyword>
<gene>
    <name evidence="13" type="ORF">BRAFLDRAFT_224565</name>
</gene>
<dbReference type="InParanoid" id="C3ZSX2"/>
<evidence type="ECO:0000256" key="3">
    <source>
        <dbReference type="ARBA" id="ARBA00022475"/>
    </source>
</evidence>
<keyword evidence="2" id="KW-0813">Transport</keyword>
<dbReference type="InterPro" id="IPR032675">
    <property type="entry name" value="LRR_dom_sf"/>
</dbReference>
<evidence type="ECO:0000256" key="10">
    <source>
        <dbReference type="ARBA" id="ARBA00023136"/>
    </source>
</evidence>
<dbReference type="InterPro" id="IPR001611">
    <property type="entry name" value="Leu-rich_rpt"/>
</dbReference>
<dbReference type="eggNOG" id="KOG4237">
    <property type="taxonomic scope" value="Eukaryota"/>
</dbReference>
<dbReference type="GO" id="GO:0034220">
    <property type="term" value="P:monoatomic ion transmembrane transport"/>
    <property type="evidence" value="ECO:0007669"/>
    <property type="project" value="UniProtKB-KW"/>
</dbReference>
<keyword evidence="4" id="KW-0433">Leucine-rich repeat</keyword>
<evidence type="ECO:0000256" key="9">
    <source>
        <dbReference type="ARBA" id="ARBA00023065"/>
    </source>
</evidence>
<dbReference type="InterPro" id="IPR003591">
    <property type="entry name" value="Leu-rich_rpt_typical-subtyp"/>
</dbReference>
<dbReference type="InterPro" id="IPR051432">
    <property type="entry name" value="KCNMA1_auxiliary"/>
</dbReference>
<evidence type="ECO:0000256" key="5">
    <source>
        <dbReference type="ARBA" id="ARBA00022692"/>
    </source>
</evidence>
<evidence type="ECO:0000256" key="1">
    <source>
        <dbReference type="ARBA" id="ARBA00004162"/>
    </source>
</evidence>
<dbReference type="PANTHER" id="PTHR46473:SF22">
    <property type="entry name" value="ELRR (EXTRACELLULAR LEUCINE-RICH REPEAT) ONLY"/>
    <property type="match status" value="1"/>
</dbReference>
<sequence>CRCMTERVECGGADLTEVPSAIPPDTVNLKLFQSNIESLPKHVFDYLPELFTLDLRYNKISDIEVGAFDGLGDNLYEILLSANELVSLEEGVFRNLTSL</sequence>
<dbReference type="Gene3D" id="3.80.10.10">
    <property type="entry name" value="Ribonuclease Inhibitor"/>
    <property type="match status" value="1"/>
</dbReference>
<dbReference type="GO" id="GO:0005886">
    <property type="term" value="C:plasma membrane"/>
    <property type="evidence" value="ECO:0007669"/>
    <property type="project" value="UniProtKB-SubCell"/>
</dbReference>
<keyword evidence="11" id="KW-1015">Disulfide bond</keyword>
<evidence type="ECO:0000313" key="13">
    <source>
        <dbReference type="EMBL" id="EEN44317.1"/>
    </source>
</evidence>
<keyword evidence="9" id="KW-0406">Ion transport</keyword>
<evidence type="ECO:0000256" key="6">
    <source>
        <dbReference type="ARBA" id="ARBA00022729"/>
    </source>
</evidence>
<name>C3ZSX2_BRAFL</name>
<dbReference type="SMART" id="SM00369">
    <property type="entry name" value="LRR_TYP"/>
    <property type="match status" value="2"/>
</dbReference>
<protein>
    <recommendedName>
        <fullName evidence="14">LRRNT domain-containing protein</fullName>
    </recommendedName>
</protein>
<dbReference type="PANTHER" id="PTHR46473">
    <property type="entry name" value="GH08155P"/>
    <property type="match status" value="1"/>
</dbReference>
<evidence type="ECO:0000256" key="8">
    <source>
        <dbReference type="ARBA" id="ARBA00022989"/>
    </source>
</evidence>
<evidence type="ECO:0000256" key="4">
    <source>
        <dbReference type="ARBA" id="ARBA00022614"/>
    </source>
</evidence>
<accession>C3ZSX2</accession>
<keyword evidence="10" id="KW-0472">Membrane</keyword>
<dbReference type="PROSITE" id="PS51450">
    <property type="entry name" value="LRR"/>
    <property type="match status" value="1"/>
</dbReference>